<gene>
    <name evidence="3" type="ORF">AYI69_g10587</name>
</gene>
<dbReference type="Pfam" id="PF00557">
    <property type="entry name" value="Peptidase_M24"/>
    <property type="match status" value="1"/>
</dbReference>
<comment type="caution">
    <text evidence="3">The sequence shown here is derived from an EMBL/GenBank/DDBJ whole genome shotgun (WGS) entry which is preliminary data.</text>
</comment>
<dbReference type="EMBL" id="LSSM01006984">
    <property type="protein sequence ID" value="OMJ09601.1"/>
    <property type="molecule type" value="Genomic_DNA"/>
</dbReference>
<dbReference type="InterPro" id="IPR036390">
    <property type="entry name" value="WH_DNA-bd_sf"/>
</dbReference>
<accession>A0A1R1X4N7</accession>
<dbReference type="SUPFAM" id="SSF46785">
    <property type="entry name" value="Winged helix' DNA-binding domain"/>
    <property type="match status" value="1"/>
</dbReference>
<protein>
    <submittedName>
        <fullName evidence="3">Proliferation-associated protein 2G4</fullName>
    </submittedName>
</protein>
<comment type="similarity">
    <text evidence="1">Belongs to the peptidase M24 family.</text>
</comment>
<dbReference type="Gene3D" id="1.10.10.10">
    <property type="entry name" value="Winged helix-like DNA-binding domain superfamily/Winged helix DNA-binding domain"/>
    <property type="match status" value="1"/>
</dbReference>
<feature type="domain" description="Peptidase M24" evidence="2">
    <location>
        <begin position="7"/>
        <end position="163"/>
    </location>
</feature>
<evidence type="ECO:0000256" key="1">
    <source>
        <dbReference type="ARBA" id="ARBA00007319"/>
    </source>
</evidence>
<dbReference type="OrthoDB" id="5876363at2759"/>
<reference evidence="4" key="1">
    <citation type="submission" date="2017-01" db="EMBL/GenBank/DDBJ databases">
        <authorList>
            <person name="Wang Y."/>
            <person name="White M."/>
            <person name="Kvist S."/>
            <person name="Moncalvo J.-M."/>
        </authorList>
    </citation>
    <scope>NUCLEOTIDE SEQUENCE [LARGE SCALE GENOMIC DNA]</scope>
    <source>
        <strain evidence="4">ID-206-W2</strain>
    </source>
</reference>
<evidence type="ECO:0000313" key="3">
    <source>
        <dbReference type="EMBL" id="OMJ09601.1"/>
    </source>
</evidence>
<name>A0A1R1X4N7_9FUNG</name>
<dbReference type="InterPro" id="IPR036388">
    <property type="entry name" value="WH-like_DNA-bd_sf"/>
</dbReference>
<dbReference type="CDD" id="cd01089">
    <property type="entry name" value="PA2G4-like"/>
    <property type="match status" value="1"/>
</dbReference>
<evidence type="ECO:0000259" key="2">
    <source>
        <dbReference type="Pfam" id="PF00557"/>
    </source>
</evidence>
<organism evidence="3 4">
    <name type="scientific">Smittium culicis</name>
    <dbReference type="NCBI Taxonomy" id="133412"/>
    <lineage>
        <taxon>Eukaryota</taxon>
        <taxon>Fungi</taxon>
        <taxon>Fungi incertae sedis</taxon>
        <taxon>Zoopagomycota</taxon>
        <taxon>Kickxellomycotina</taxon>
        <taxon>Harpellomycetes</taxon>
        <taxon>Harpellales</taxon>
        <taxon>Legeriomycetaceae</taxon>
        <taxon>Smittium</taxon>
    </lineage>
</organism>
<dbReference type="AlphaFoldDB" id="A0A1R1X4N7"/>
<dbReference type="PANTHER" id="PTHR10804:SF11">
    <property type="entry name" value="PROLIFERATION-ASSOCIATED PROTEIN 2G4"/>
    <property type="match status" value="1"/>
</dbReference>
<dbReference type="InterPro" id="IPR036005">
    <property type="entry name" value="Creatinase/aminopeptidase-like"/>
</dbReference>
<sequence>MNRLHLIKRVLESVLNAAQPGASIYSLCKYGDDLVKAYTASSFKKEKEFEKGTAFPTTITLNNFIQNFSPDKSDDIIISAGDLVKIEVGAHINGFISNVAQTKIAGSGQILSIEDKKAKVMVAAYLASEIAARQIAPGKSSKDVINAINNVAKEFGCQVAEHSFTSQLDQFVFSGKKTFCNKVKTEGPMFDHEFNAGETYSLDVILSTGTGISKTSEYAPTIYSRNVNRSYRLKLKSSRLLFGKVCSAQSIFPFLMRETIDERDKMGLSECVKNELLIPYSVSSDRNGEFVAQFKMTVFVHHSGPLRLTAPVPSPLPDLSFIPETSDIASKLSVNLNQMPFCELPKNAAISSISPPQLLVSDTVMQID</sequence>
<dbReference type="InterPro" id="IPR000994">
    <property type="entry name" value="Pept_M24"/>
</dbReference>
<proteinExistence type="inferred from homology"/>
<dbReference type="PANTHER" id="PTHR10804">
    <property type="entry name" value="PROTEASE FAMILY M24 METHIONYL AMINOPEPTIDASE, AMINOPEPTIDASE P"/>
    <property type="match status" value="1"/>
</dbReference>
<dbReference type="InterPro" id="IPR047113">
    <property type="entry name" value="PA2G4/ARX1"/>
</dbReference>
<dbReference type="Gene3D" id="3.90.230.10">
    <property type="entry name" value="Creatinase/methionine aminopeptidase superfamily"/>
    <property type="match status" value="1"/>
</dbReference>
<dbReference type="SUPFAM" id="SSF55920">
    <property type="entry name" value="Creatinase/aminopeptidase"/>
    <property type="match status" value="1"/>
</dbReference>
<keyword evidence="4" id="KW-1185">Reference proteome</keyword>
<dbReference type="Proteomes" id="UP000187429">
    <property type="component" value="Unassembled WGS sequence"/>
</dbReference>
<evidence type="ECO:0000313" key="4">
    <source>
        <dbReference type="Proteomes" id="UP000187429"/>
    </source>
</evidence>
<dbReference type="FunFam" id="1.10.10.10:FF:000029">
    <property type="entry name" value="Proliferation-associated 2G4, a"/>
    <property type="match status" value="1"/>
</dbReference>